<feature type="transmembrane region" description="Helical" evidence="3">
    <location>
        <begin position="64"/>
        <end position="87"/>
    </location>
</feature>
<feature type="transmembrane region" description="Helical" evidence="3">
    <location>
        <begin position="166"/>
        <end position="187"/>
    </location>
</feature>
<protein>
    <submittedName>
        <fullName evidence="4">Major facilitator superfamily domain general substrate transporter</fullName>
    </submittedName>
</protein>
<organism evidence="4 5">
    <name type="scientific">Penicillium alfredii</name>
    <dbReference type="NCBI Taxonomy" id="1506179"/>
    <lineage>
        <taxon>Eukaryota</taxon>
        <taxon>Fungi</taxon>
        <taxon>Dikarya</taxon>
        <taxon>Ascomycota</taxon>
        <taxon>Pezizomycotina</taxon>
        <taxon>Eurotiomycetes</taxon>
        <taxon>Eurotiomycetidae</taxon>
        <taxon>Eurotiales</taxon>
        <taxon>Aspergillaceae</taxon>
        <taxon>Penicillium</taxon>
    </lineage>
</organism>
<proteinExistence type="predicted"/>
<dbReference type="PANTHER" id="PTHR20772:SF4">
    <property type="entry name" value="HYPOTHETICAL AMINO ACID TRANSPORTER (EUROFUNG)"/>
    <property type="match status" value="1"/>
</dbReference>
<name>A0A9W9FJP2_9EURO</name>
<gene>
    <name evidence="4" type="ORF">NUU61_003617</name>
</gene>
<feature type="transmembrane region" description="Helical" evidence="3">
    <location>
        <begin position="378"/>
        <end position="397"/>
    </location>
</feature>
<dbReference type="GO" id="GO:0022857">
    <property type="term" value="F:transmembrane transporter activity"/>
    <property type="evidence" value="ECO:0007669"/>
    <property type="project" value="InterPro"/>
</dbReference>
<feature type="transmembrane region" description="Helical" evidence="3">
    <location>
        <begin position="443"/>
        <end position="462"/>
    </location>
</feature>
<accession>A0A9W9FJP2</accession>
<dbReference type="SUPFAM" id="SSF103473">
    <property type="entry name" value="MFS general substrate transporter"/>
    <property type="match status" value="1"/>
</dbReference>
<evidence type="ECO:0000313" key="4">
    <source>
        <dbReference type="EMBL" id="KAJ5101395.1"/>
    </source>
</evidence>
<feature type="transmembrane region" description="Helical" evidence="3">
    <location>
        <begin position="260"/>
        <end position="279"/>
    </location>
</feature>
<feature type="region of interest" description="Disordered" evidence="2">
    <location>
        <begin position="336"/>
        <end position="355"/>
    </location>
</feature>
<comment type="subcellular location">
    <subcellularLocation>
        <location evidence="1">Membrane</location>
        <topology evidence="1">Multi-pass membrane protein</topology>
    </subcellularLocation>
</comment>
<dbReference type="PANTHER" id="PTHR20772">
    <property type="entry name" value="PROTEIN FMP42"/>
    <property type="match status" value="1"/>
</dbReference>
<evidence type="ECO:0000256" key="1">
    <source>
        <dbReference type="ARBA" id="ARBA00004141"/>
    </source>
</evidence>
<feature type="transmembrane region" description="Helical" evidence="3">
    <location>
        <begin position="222"/>
        <end position="248"/>
    </location>
</feature>
<evidence type="ECO:0000256" key="2">
    <source>
        <dbReference type="SAM" id="MobiDB-lite"/>
    </source>
</evidence>
<evidence type="ECO:0000313" key="5">
    <source>
        <dbReference type="Proteomes" id="UP001141434"/>
    </source>
</evidence>
<dbReference type="InterPro" id="IPR036259">
    <property type="entry name" value="MFS_trans_sf"/>
</dbReference>
<keyword evidence="5" id="KW-1185">Reference proteome</keyword>
<sequence>MSLVQHVSALEGFDREPDPDAPDDFAPIRRTISYDVLQPPSQTVPVAVQRPGTPAYKHSDIKRIVQVAVTVLTCWSASGIVFGFAALKPVLVAEGVYHDRCTDDELREGIQLCSQQDIKYALPTSALHLRYLTTLRLNLFFTIASITANVSALPVGTILDRYGSRLCGLIGCFLLAIGSLFMAFSFLRPRFQGYIAGNFFLALAGTFIFVPSFQIANAFPKYAGTIVALVTGAFDASAAVFLFYRLVYETSSRFSSPAKFFLGYLAVPVLIFIALVTIMPSRDYNSTLQLESKMERAEDATRDVHESDDDIENEADLQVVRKKRAAHRKNKMRQIDGVLGDKDERQQRADREEDRQQTSQVWGVLHGLPAYQQMATPWFILITLLTVLQMVRMNYFIATIRAQYEYMLGSVAQAEMINSVFDIALPVGGVLFTPFIGFLLDRLSVPAMLGLIVVCTTVIGVLNSIPTVWAGYLTVFFFVLLRPLYYSAMSDYTTKVFGFATFGRVYGTIICLSGLVNFSQYGLDALTHHKFNGNPIPINGFLAVAGLVVGIALVSFVCVAGRQMREHEDVDEERQRLILEEDDDEYDEPQRWR</sequence>
<dbReference type="CDD" id="cd06174">
    <property type="entry name" value="MFS"/>
    <property type="match status" value="1"/>
</dbReference>
<dbReference type="EMBL" id="JAPMSZ010000005">
    <property type="protein sequence ID" value="KAJ5101395.1"/>
    <property type="molecule type" value="Genomic_DNA"/>
</dbReference>
<feature type="transmembrane region" description="Helical" evidence="3">
    <location>
        <begin position="193"/>
        <end position="210"/>
    </location>
</feature>
<dbReference type="GeneID" id="81393367"/>
<dbReference type="Proteomes" id="UP001141434">
    <property type="component" value="Unassembled WGS sequence"/>
</dbReference>
<dbReference type="OrthoDB" id="330047at2759"/>
<comment type="caution">
    <text evidence="4">The sequence shown here is derived from an EMBL/GenBank/DDBJ whole genome shotgun (WGS) entry which is preliminary data.</text>
</comment>
<reference evidence="4" key="2">
    <citation type="journal article" date="2023" name="IMA Fungus">
        <title>Comparative genomic study of the Penicillium genus elucidates a diverse pangenome and 15 lateral gene transfer events.</title>
        <authorList>
            <person name="Petersen C."/>
            <person name="Sorensen T."/>
            <person name="Nielsen M.R."/>
            <person name="Sondergaard T.E."/>
            <person name="Sorensen J.L."/>
            <person name="Fitzpatrick D.A."/>
            <person name="Frisvad J.C."/>
            <person name="Nielsen K.L."/>
        </authorList>
    </citation>
    <scope>NUCLEOTIDE SEQUENCE</scope>
    <source>
        <strain evidence="4">IBT 34128</strain>
    </source>
</reference>
<dbReference type="GO" id="GO:0000329">
    <property type="term" value="C:fungal-type vacuole membrane"/>
    <property type="evidence" value="ECO:0007669"/>
    <property type="project" value="TreeGrafter"/>
</dbReference>
<evidence type="ECO:0000256" key="3">
    <source>
        <dbReference type="SAM" id="Phobius"/>
    </source>
</evidence>
<dbReference type="Gene3D" id="1.20.1250.20">
    <property type="entry name" value="MFS general substrate transporter like domains"/>
    <property type="match status" value="1"/>
</dbReference>
<feature type="transmembrane region" description="Helical" evidence="3">
    <location>
        <begin position="536"/>
        <end position="559"/>
    </location>
</feature>
<dbReference type="InterPro" id="IPR011701">
    <property type="entry name" value="MFS"/>
</dbReference>
<dbReference type="Pfam" id="PF07690">
    <property type="entry name" value="MFS_1"/>
    <property type="match status" value="1"/>
</dbReference>
<reference evidence="4" key="1">
    <citation type="submission" date="2022-11" db="EMBL/GenBank/DDBJ databases">
        <authorList>
            <person name="Petersen C."/>
        </authorList>
    </citation>
    <scope>NUCLEOTIDE SEQUENCE</scope>
    <source>
        <strain evidence="4">IBT 34128</strain>
    </source>
</reference>
<keyword evidence="3" id="KW-0812">Transmembrane</keyword>
<keyword evidence="3" id="KW-0472">Membrane</keyword>
<feature type="compositionally biased region" description="Basic and acidic residues" evidence="2">
    <location>
        <begin position="339"/>
        <end position="355"/>
    </location>
</feature>
<dbReference type="AlphaFoldDB" id="A0A9W9FJP2"/>
<dbReference type="InterPro" id="IPR052599">
    <property type="entry name" value="SLC43A_AATransporter"/>
</dbReference>
<feature type="transmembrane region" description="Helical" evidence="3">
    <location>
        <begin position="497"/>
        <end position="516"/>
    </location>
</feature>
<feature type="transmembrane region" description="Helical" evidence="3">
    <location>
        <begin position="417"/>
        <end position="436"/>
    </location>
</feature>
<feature type="transmembrane region" description="Helical" evidence="3">
    <location>
        <begin position="139"/>
        <end position="159"/>
    </location>
</feature>
<dbReference type="RefSeq" id="XP_056512226.1">
    <property type="nucleotide sequence ID" value="XM_056654199.1"/>
</dbReference>
<keyword evidence="3" id="KW-1133">Transmembrane helix</keyword>